<evidence type="ECO:0000313" key="1">
    <source>
        <dbReference type="EMBL" id="KKK55695.1"/>
    </source>
</evidence>
<proteinExistence type="predicted"/>
<protein>
    <submittedName>
        <fullName evidence="1">Uncharacterized protein</fullName>
    </submittedName>
</protein>
<comment type="caution">
    <text evidence="1">The sequence shown here is derived from an EMBL/GenBank/DDBJ whole genome shotgun (WGS) entry which is preliminary data.</text>
</comment>
<dbReference type="AlphaFoldDB" id="A0A0F8X461"/>
<gene>
    <name evidence="1" type="ORF">LCGC14_3071980</name>
</gene>
<sequence>FMTVLMTGMEYILPESEKGNVALMQQLEEKHVTPVFVPNDDPDHQPSKRKRKINFASRTEIETSKLLPTNLEDII</sequence>
<organism evidence="1">
    <name type="scientific">marine sediment metagenome</name>
    <dbReference type="NCBI Taxonomy" id="412755"/>
    <lineage>
        <taxon>unclassified sequences</taxon>
        <taxon>metagenomes</taxon>
        <taxon>ecological metagenomes</taxon>
    </lineage>
</organism>
<reference evidence="1" key="1">
    <citation type="journal article" date="2015" name="Nature">
        <title>Complex archaea that bridge the gap between prokaryotes and eukaryotes.</title>
        <authorList>
            <person name="Spang A."/>
            <person name="Saw J.H."/>
            <person name="Jorgensen S.L."/>
            <person name="Zaremba-Niedzwiedzka K."/>
            <person name="Martijn J."/>
            <person name="Lind A.E."/>
            <person name="van Eijk R."/>
            <person name="Schleper C."/>
            <person name="Guy L."/>
            <person name="Ettema T.J."/>
        </authorList>
    </citation>
    <scope>NUCLEOTIDE SEQUENCE</scope>
</reference>
<dbReference type="EMBL" id="LAZR01065369">
    <property type="protein sequence ID" value="KKK55695.1"/>
    <property type="molecule type" value="Genomic_DNA"/>
</dbReference>
<name>A0A0F8X461_9ZZZZ</name>
<accession>A0A0F8X461</accession>
<feature type="non-terminal residue" evidence="1">
    <location>
        <position position="1"/>
    </location>
</feature>